<dbReference type="PROSITE" id="PS50011">
    <property type="entry name" value="PROTEIN_KINASE_DOM"/>
    <property type="match status" value="1"/>
</dbReference>
<dbReference type="PANTHER" id="PTHR27002">
    <property type="entry name" value="RECEPTOR-LIKE SERINE/THREONINE-PROTEIN KINASE SD1-8"/>
    <property type="match status" value="1"/>
</dbReference>
<keyword evidence="6" id="KW-0418">Kinase</keyword>
<evidence type="ECO:0000256" key="1">
    <source>
        <dbReference type="ARBA" id="ARBA00012513"/>
    </source>
</evidence>
<sequence length="108" mass="12203">MTEDMQVMKFDDLVQATNSFHESNLLGRGGFGQVFKGTLEDGQEIAVKRLSRLSGQGIEEFMNEVVVISKLQHRNVVKLLGCCVDGEENMQIYEYMSNKTLDAYLFGM</sequence>
<evidence type="ECO:0000256" key="11">
    <source>
        <dbReference type="ARBA" id="ARBA00048679"/>
    </source>
</evidence>
<comment type="caution">
    <text evidence="14">The sequence shown here is derived from an EMBL/GenBank/DDBJ whole genome shotgun (WGS) entry which is preliminary data.</text>
</comment>
<dbReference type="Pfam" id="PF07714">
    <property type="entry name" value="PK_Tyr_Ser-Thr"/>
    <property type="match status" value="1"/>
</dbReference>
<reference evidence="14" key="1">
    <citation type="submission" date="2024-03" db="EMBL/GenBank/DDBJ databases">
        <title>WGS assembly of Saponaria officinalis var. Norfolk2.</title>
        <authorList>
            <person name="Jenkins J."/>
            <person name="Shu S."/>
            <person name="Grimwood J."/>
            <person name="Barry K."/>
            <person name="Goodstein D."/>
            <person name="Schmutz J."/>
            <person name="Leebens-Mack J."/>
            <person name="Osbourn A."/>
        </authorList>
    </citation>
    <scope>NUCLEOTIDE SEQUENCE [LARGE SCALE GENOMIC DNA]</scope>
    <source>
        <strain evidence="14">JIC</strain>
    </source>
</reference>
<dbReference type="Gene3D" id="3.30.200.20">
    <property type="entry name" value="Phosphorylase Kinase, domain 1"/>
    <property type="match status" value="1"/>
</dbReference>
<evidence type="ECO:0000256" key="7">
    <source>
        <dbReference type="ARBA" id="ARBA00022840"/>
    </source>
</evidence>
<organism evidence="14 15">
    <name type="scientific">Saponaria officinalis</name>
    <name type="common">Common soapwort</name>
    <name type="synonym">Lychnis saponaria</name>
    <dbReference type="NCBI Taxonomy" id="3572"/>
    <lineage>
        <taxon>Eukaryota</taxon>
        <taxon>Viridiplantae</taxon>
        <taxon>Streptophyta</taxon>
        <taxon>Embryophyta</taxon>
        <taxon>Tracheophyta</taxon>
        <taxon>Spermatophyta</taxon>
        <taxon>Magnoliopsida</taxon>
        <taxon>eudicotyledons</taxon>
        <taxon>Gunneridae</taxon>
        <taxon>Pentapetalae</taxon>
        <taxon>Caryophyllales</taxon>
        <taxon>Caryophyllaceae</taxon>
        <taxon>Caryophylleae</taxon>
        <taxon>Saponaria</taxon>
    </lineage>
</organism>
<evidence type="ECO:0000256" key="12">
    <source>
        <dbReference type="PROSITE-ProRule" id="PRU10141"/>
    </source>
</evidence>
<dbReference type="InterPro" id="IPR000719">
    <property type="entry name" value="Prot_kinase_dom"/>
</dbReference>
<dbReference type="GO" id="GO:0005524">
    <property type="term" value="F:ATP binding"/>
    <property type="evidence" value="ECO:0007669"/>
    <property type="project" value="UniProtKB-UniRule"/>
</dbReference>
<keyword evidence="7 12" id="KW-0067">ATP-binding</keyword>
<dbReference type="PANTHER" id="PTHR27002:SF1082">
    <property type="entry name" value="OS06G0693000 PROTEIN"/>
    <property type="match status" value="1"/>
</dbReference>
<keyword evidence="15" id="KW-1185">Reference proteome</keyword>
<proteinExistence type="predicted"/>
<dbReference type="EMBL" id="JBDFQZ010000002">
    <property type="protein sequence ID" value="KAK9750333.1"/>
    <property type="molecule type" value="Genomic_DNA"/>
</dbReference>
<evidence type="ECO:0000313" key="14">
    <source>
        <dbReference type="EMBL" id="KAK9750333.1"/>
    </source>
</evidence>
<protein>
    <recommendedName>
        <fullName evidence="1">non-specific serine/threonine protein kinase</fullName>
        <ecNumber evidence="1">2.7.11.1</ecNumber>
    </recommendedName>
</protein>
<dbReference type="InterPro" id="IPR017441">
    <property type="entry name" value="Protein_kinase_ATP_BS"/>
</dbReference>
<dbReference type="AlphaFoldDB" id="A0AAW1MUY5"/>
<comment type="catalytic activity">
    <reaction evidence="10">
        <text>L-threonyl-[protein] + ATP = O-phospho-L-threonyl-[protein] + ADP + H(+)</text>
        <dbReference type="Rhea" id="RHEA:46608"/>
        <dbReference type="Rhea" id="RHEA-COMP:11060"/>
        <dbReference type="Rhea" id="RHEA-COMP:11605"/>
        <dbReference type="ChEBI" id="CHEBI:15378"/>
        <dbReference type="ChEBI" id="CHEBI:30013"/>
        <dbReference type="ChEBI" id="CHEBI:30616"/>
        <dbReference type="ChEBI" id="CHEBI:61977"/>
        <dbReference type="ChEBI" id="CHEBI:456216"/>
        <dbReference type="EC" id="2.7.11.1"/>
    </reaction>
</comment>
<evidence type="ECO:0000259" key="13">
    <source>
        <dbReference type="PROSITE" id="PS50011"/>
    </source>
</evidence>
<dbReference type="PROSITE" id="PS00107">
    <property type="entry name" value="PROTEIN_KINASE_ATP"/>
    <property type="match status" value="1"/>
</dbReference>
<evidence type="ECO:0000256" key="4">
    <source>
        <dbReference type="ARBA" id="ARBA00022729"/>
    </source>
</evidence>
<evidence type="ECO:0000256" key="2">
    <source>
        <dbReference type="ARBA" id="ARBA00022527"/>
    </source>
</evidence>
<evidence type="ECO:0000256" key="3">
    <source>
        <dbReference type="ARBA" id="ARBA00022679"/>
    </source>
</evidence>
<keyword evidence="5 12" id="KW-0547">Nucleotide-binding</keyword>
<evidence type="ECO:0000256" key="6">
    <source>
        <dbReference type="ARBA" id="ARBA00022777"/>
    </source>
</evidence>
<keyword evidence="2" id="KW-0723">Serine/threonine-protein kinase</keyword>
<accession>A0AAW1MUY5</accession>
<name>A0AAW1MUY5_SAPOF</name>
<dbReference type="Proteomes" id="UP001443914">
    <property type="component" value="Unassembled WGS sequence"/>
</dbReference>
<dbReference type="GO" id="GO:0005886">
    <property type="term" value="C:plasma membrane"/>
    <property type="evidence" value="ECO:0007669"/>
    <property type="project" value="TreeGrafter"/>
</dbReference>
<keyword evidence="4" id="KW-0732">Signal</keyword>
<dbReference type="EC" id="2.7.11.1" evidence="1"/>
<dbReference type="SUPFAM" id="SSF56112">
    <property type="entry name" value="Protein kinase-like (PK-like)"/>
    <property type="match status" value="1"/>
</dbReference>
<comment type="catalytic activity">
    <reaction evidence="11">
        <text>L-seryl-[protein] + ATP = O-phospho-L-seryl-[protein] + ADP + H(+)</text>
        <dbReference type="Rhea" id="RHEA:17989"/>
        <dbReference type="Rhea" id="RHEA-COMP:9863"/>
        <dbReference type="Rhea" id="RHEA-COMP:11604"/>
        <dbReference type="ChEBI" id="CHEBI:15378"/>
        <dbReference type="ChEBI" id="CHEBI:29999"/>
        <dbReference type="ChEBI" id="CHEBI:30616"/>
        <dbReference type="ChEBI" id="CHEBI:83421"/>
        <dbReference type="ChEBI" id="CHEBI:456216"/>
        <dbReference type="EC" id="2.7.11.1"/>
    </reaction>
</comment>
<gene>
    <name evidence="14" type="ORF">RND81_02G188300</name>
</gene>
<keyword evidence="3" id="KW-0808">Transferase</keyword>
<evidence type="ECO:0000256" key="8">
    <source>
        <dbReference type="ARBA" id="ARBA00023157"/>
    </source>
</evidence>
<dbReference type="FunFam" id="3.30.200.20:FF:000195">
    <property type="entry name" value="G-type lectin S-receptor-like serine/threonine-protein kinase"/>
    <property type="match status" value="1"/>
</dbReference>
<evidence type="ECO:0000256" key="10">
    <source>
        <dbReference type="ARBA" id="ARBA00047899"/>
    </source>
</evidence>
<evidence type="ECO:0000313" key="15">
    <source>
        <dbReference type="Proteomes" id="UP001443914"/>
    </source>
</evidence>
<evidence type="ECO:0000256" key="5">
    <source>
        <dbReference type="ARBA" id="ARBA00022741"/>
    </source>
</evidence>
<dbReference type="GO" id="GO:0004674">
    <property type="term" value="F:protein serine/threonine kinase activity"/>
    <property type="evidence" value="ECO:0007669"/>
    <property type="project" value="UniProtKB-KW"/>
</dbReference>
<dbReference type="InterPro" id="IPR001245">
    <property type="entry name" value="Ser-Thr/Tyr_kinase_cat_dom"/>
</dbReference>
<evidence type="ECO:0000256" key="9">
    <source>
        <dbReference type="ARBA" id="ARBA00023180"/>
    </source>
</evidence>
<feature type="domain" description="Protein kinase" evidence="13">
    <location>
        <begin position="20"/>
        <end position="108"/>
    </location>
</feature>
<dbReference type="InterPro" id="IPR011009">
    <property type="entry name" value="Kinase-like_dom_sf"/>
</dbReference>
<feature type="binding site" evidence="12">
    <location>
        <position position="48"/>
    </location>
    <ligand>
        <name>ATP</name>
        <dbReference type="ChEBI" id="CHEBI:30616"/>
    </ligand>
</feature>
<keyword evidence="8" id="KW-1015">Disulfide bond</keyword>
<keyword evidence="9" id="KW-0325">Glycoprotein</keyword>